<dbReference type="AlphaFoldDB" id="A0A161TDK2"/>
<keyword evidence="3" id="KW-1185">Reference proteome</keyword>
<organism evidence="2 3">
    <name type="scientific">Xylona heveae (strain CBS 132557 / TC161)</name>
    <dbReference type="NCBI Taxonomy" id="1328760"/>
    <lineage>
        <taxon>Eukaryota</taxon>
        <taxon>Fungi</taxon>
        <taxon>Dikarya</taxon>
        <taxon>Ascomycota</taxon>
        <taxon>Pezizomycotina</taxon>
        <taxon>Xylonomycetes</taxon>
        <taxon>Xylonales</taxon>
        <taxon>Xylonaceae</taxon>
        <taxon>Xylona</taxon>
    </lineage>
</organism>
<feature type="region of interest" description="Disordered" evidence="1">
    <location>
        <begin position="1"/>
        <end position="196"/>
    </location>
</feature>
<gene>
    <name evidence="2" type="ORF">L228DRAFT_85647</name>
</gene>
<dbReference type="EMBL" id="KV407456">
    <property type="protein sequence ID" value="KZF23947.1"/>
    <property type="molecule type" value="Genomic_DNA"/>
</dbReference>
<name>A0A161TDK2_XYLHT</name>
<reference evidence="2 3" key="1">
    <citation type="journal article" date="2016" name="Fungal Biol.">
        <title>The genome of Xylona heveae provides a window into fungal endophytism.</title>
        <authorList>
            <person name="Gazis R."/>
            <person name="Kuo A."/>
            <person name="Riley R."/>
            <person name="LaButti K."/>
            <person name="Lipzen A."/>
            <person name="Lin J."/>
            <person name="Amirebrahimi M."/>
            <person name="Hesse C.N."/>
            <person name="Spatafora J.W."/>
            <person name="Henrissat B."/>
            <person name="Hainaut M."/>
            <person name="Grigoriev I.V."/>
            <person name="Hibbett D.S."/>
        </authorList>
    </citation>
    <scope>NUCLEOTIDE SEQUENCE [LARGE SCALE GENOMIC DNA]</scope>
    <source>
        <strain evidence="2 3">TC161</strain>
    </source>
</reference>
<feature type="compositionally biased region" description="Polar residues" evidence="1">
    <location>
        <begin position="93"/>
        <end position="103"/>
    </location>
</feature>
<evidence type="ECO:0000313" key="2">
    <source>
        <dbReference type="EMBL" id="KZF23947.1"/>
    </source>
</evidence>
<feature type="compositionally biased region" description="Basic and acidic residues" evidence="1">
    <location>
        <begin position="148"/>
        <end position="169"/>
    </location>
</feature>
<sequence length="279" mass="30524">MSVSEVNADLRDPGGESGHRGVQHRTLTPGSQETHAVASQAEETLHHGGNLSAFLPLDSPPNNQIEGVSPLNGSNSSELLPSSFQPLRPPQTRDPSFGNTPISRQPEEETTHTDNPGIATSSQRNNRSESTNRQLSSSSVLEPSSETHQPEQDTQARDRISPHPQRPDETLTGPPTAGSNQGEELDQSESSDEEYYNPFDYGTIELVLPIEPYRILTEDWGTLSPGGQHVIIDDIQFQVNQSQLTEQPARATPTATPAPQSPGRIRRLLSRYVTQMKIN</sequence>
<accession>A0A161TDK2</accession>
<protein>
    <submittedName>
        <fullName evidence="2">Uncharacterized protein</fullName>
    </submittedName>
</protein>
<feature type="compositionally biased region" description="Polar residues" evidence="1">
    <location>
        <begin position="60"/>
        <end position="85"/>
    </location>
</feature>
<dbReference type="Proteomes" id="UP000076632">
    <property type="component" value="Unassembled WGS sequence"/>
</dbReference>
<dbReference type="InParanoid" id="A0A161TDK2"/>
<feature type="compositionally biased region" description="Acidic residues" evidence="1">
    <location>
        <begin position="183"/>
        <end position="195"/>
    </location>
</feature>
<feature type="compositionally biased region" description="Low complexity" evidence="1">
    <location>
        <begin position="135"/>
        <end position="146"/>
    </location>
</feature>
<feature type="compositionally biased region" description="Polar residues" evidence="1">
    <location>
        <begin position="118"/>
        <end position="134"/>
    </location>
</feature>
<feature type="compositionally biased region" description="Basic and acidic residues" evidence="1">
    <location>
        <begin position="8"/>
        <end position="19"/>
    </location>
</feature>
<dbReference type="GeneID" id="28902049"/>
<dbReference type="RefSeq" id="XP_018189502.1">
    <property type="nucleotide sequence ID" value="XM_018336912.1"/>
</dbReference>
<feature type="compositionally biased region" description="Polar residues" evidence="1">
    <location>
        <begin position="25"/>
        <end position="34"/>
    </location>
</feature>
<proteinExistence type="predicted"/>
<evidence type="ECO:0000313" key="3">
    <source>
        <dbReference type="Proteomes" id="UP000076632"/>
    </source>
</evidence>
<evidence type="ECO:0000256" key="1">
    <source>
        <dbReference type="SAM" id="MobiDB-lite"/>
    </source>
</evidence>